<reference evidence="2" key="1">
    <citation type="submission" date="2017-09" db="EMBL/GenBank/DDBJ databases">
        <title>FDA dAtabase for Regulatory Grade micrObial Sequences (FDA-ARGOS): Supporting development and validation of Infectious Disease Dx tests.</title>
        <authorList>
            <person name="Minogue T."/>
            <person name="Wolcott M."/>
            <person name="Wasieloski L."/>
            <person name="Aguilar W."/>
            <person name="Moore D."/>
            <person name="Tallon L.J."/>
            <person name="Sadzewicz L."/>
            <person name="Ott S."/>
            <person name="Zhao X."/>
            <person name="Nagaraj S."/>
            <person name="Vavikolanu K."/>
            <person name="Aluvathingal J."/>
            <person name="Nadendla S."/>
            <person name="Sichtig H."/>
        </authorList>
    </citation>
    <scope>NUCLEOTIDE SEQUENCE</scope>
    <source>
        <strain evidence="2">FDAARGOS_387</strain>
    </source>
</reference>
<reference evidence="3 5" key="3">
    <citation type="submission" date="2019-03" db="EMBL/GenBank/DDBJ databases">
        <authorList>
            <consortium name="Pathogen Informatics"/>
        </authorList>
    </citation>
    <scope>NUCLEOTIDE SEQUENCE [LARGE SCALE GENOMIC DNA]</scope>
    <source>
        <strain evidence="3 5">NCTC12282</strain>
    </source>
</reference>
<evidence type="ECO:0000256" key="1">
    <source>
        <dbReference type="SAM" id="SignalP"/>
    </source>
</evidence>
<evidence type="ECO:0000313" key="4">
    <source>
        <dbReference type="Proteomes" id="UP000224974"/>
    </source>
</evidence>
<gene>
    <name evidence="2" type="ORF">CRN84_07730</name>
    <name evidence="3" type="ORF">NCTC12282_02361</name>
</gene>
<dbReference type="Proteomes" id="UP000224974">
    <property type="component" value="Unassembled WGS sequence"/>
</dbReference>
<feature type="chain" id="PRO_5036036585" evidence="1">
    <location>
        <begin position="24"/>
        <end position="175"/>
    </location>
</feature>
<reference evidence="4" key="2">
    <citation type="submission" date="2017-09" db="EMBL/GenBank/DDBJ databases">
        <title>FDA dAtabase for Regulatory Grade micrObial Sequences (FDA-ARGOS): Supporting development and validation of Infectious Disease Dx tests.</title>
        <authorList>
            <person name="Minogue T."/>
            <person name="Wolcott M."/>
            <person name="Wasieloski L."/>
            <person name="Aguilar W."/>
            <person name="Moore D."/>
            <person name="Tallon L."/>
            <person name="Sadzewicz L."/>
            <person name="Ott S."/>
            <person name="Zhao X."/>
            <person name="Nagaraj S."/>
            <person name="Vavikolanu K."/>
            <person name="Aluvathingal J."/>
            <person name="Nadendla S."/>
            <person name="Sichtig H."/>
        </authorList>
    </citation>
    <scope>NUCLEOTIDE SEQUENCE [LARGE SCALE GENOMIC DNA]</scope>
    <source>
        <strain evidence="4">FDAARGOS_387</strain>
    </source>
</reference>
<dbReference type="EMBL" id="PDDX01000001">
    <property type="protein sequence ID" value="PHI29216.1"/>
    <property type="molecule type" value="Genomic_DNA"/>
</dbReference>
<accession>A0A2C6DDF8</accession>
<keyword evidence="4" id="KW-1185">Reference proteome</keyword>
<dbReference type="OrthoDB" id="9930188at2"/>
<dbReference type="STRING" id="1111728.GCA_000427805_01955"/>
<name>A0A2C6DDF8_9GAMM</name>
<proteinExistence type="predicted"/>
<organism evidence="2 4">
    <name type="scientific">Budvicia aquatica</name>
    <dbReference type="NCBI Taxonomy" id="82979"/>
    <lineage>
        <taxon>Bacteria</taxon>
        <taxon>Pseudomonadati</taxon>
        <taxon>Pseudomonadota</taxon>
        <taxon>Gammaproteobacteria</taxon>
        <taxon>Enterobacterales</taxon>
        <taxon>Budviciaceae</taxon>
        <taxon>Budvicia</taxon>
    </lineage>
</organism>
<sequence length="175" mass="18990">MKAEIKTLLLALSLSVLPGVAIAASGISKNDVNNFSTIPFPTVSEKPQWVQVFKDGTAGGLLIDKASIRMENRLGTDYIVYREKQSTSAEHCGGVSCTAITYYVMIPEKVAANALLTQNFDSSGSLKSQSYYDVESWNNMDVYSNDAAANAVLEYLKKQVGQDKFGQPEHVQIGG</sequence>
<evidence type="ECO:0000313" key="3">
    <source>
        <dbReference type="EMBL" id="VFS47425.1"/>
    </source>
</evidence>
<feature type="signal peptide" evidence="1">
    <location>
        <begin position="1"/>
        <end position="23"/>
    </location>
</feature>
<dbReference type="EMBL" id="CAADJA010000002">
    <property type="protein sequence ID" value="VFS47425.1"/>
    <property type="molecule type" value="Genomic_DNA"/>
</dbReference>
<evidence type="ECO:0000313" key="5">
    <source>
        <dbReference type="Proteomes" id="UP000373449"/>
    </source>
</evidence>
<protein>
    <submittedName>
        <fullName evidence="2">Uncharacterized protein</fullName>
    </submittedName>
</protein>
<keyword evidence="1" id="KW-0732">Signal</keyword>
<evidence type="ECO:0000313" key="2">
    <source>
        <dbReference type="EMBL" id="PHI29216.1"/>
    </source>
</evidence>
<dbReference type="Proteomes" id="UP000373449">
    <property type="component" value="Unassembled WGS sequence"/>
</dbReference>
<dbReference type="AlphaFoldDB" id="A0A2C6DDF8"/>
<dbReference type="RefSeq" id="WP_029094693.1">
    <property type="nucleotide sequence ID" value="NZ_CAADJA010000002.1"/>
</dbReference>